<dbReference type="Proteomes" id="UP001364695">
    <property type="component" value="Unassembled WGS sequence"/>
</dbReference>
<keyword evidence="2" id="KW-1185">Reference proteome</keyword>
<gene>
    <name evidence="1" type="ORF">RV045_03680</name>
</gene>
<name>A0ACC6P009_9BURK</name>
<proteinExistence type="predicted"/>
<sequence length="348" mass="36417">MALPTAPAPDQAEGLRRLFRPQHRVCWIPVVSNPYVASRQLLESLTVAFTQRNERVVVVDAGPLAPEPAELATVSLECCLEPVADGVSYLAARGLPRHFLDVHGDAVHFLHAIQACLPEDAVVLLHASAPDLVRLFAGQSVRPVVLTDSRVDSVLDAYASFKLLNLRLGLRTCDVLIASEAADLAAQTAAHAQAAGSPPSAARAVVPGSAQPVASGRIATAMSSCMTHFLEASLLSCVDVQRDASGHISATALDVHRGTPALAWDEAFTALTQGQIRAFRGDEAAAAPAQPPLEAPAAAPALRATGQRITARQPLPQATDGVPPDWMESLLDSGPVQPSPGVLLSSTP</sequence>
<reference evidence="1" key="1">
    <citation type="submission" date="2023-10" db="EMBL/GenBank/DDBJ databases">
        <title>Amphibacter perezi, gen. nov., sp. nov. a novel taxa of the family Comamonadaceae, class Betaproteobacteria isolated from the skin microbiota of Pelophylax perezi from different populations.</title>
        <authorList>
            <person name="Costa S."/>
            <person name="Proenca D.N."/>
            <person name="Lopes I."/>
            <person name="Morais P.V."/>
        </authorList>
    </citation>
    <scope>NUCLEOTIDE SEQUENCE</scope>
    <source>
        <strain evidence="1">SL12-8</strain>
    </source>
</reference>
<protein>
    <submittedName>
        <fullName evidence="1">Uncharacterized protein</fullName>
    </submittedName>
</protein>
<evidence type="ECO:0000313" key="1">
    <source>
        <dbReference type="EMBL" id="MEJ7137531.1"/>
    </source>
</evidence>
<evidence type="ECO:0000313" key="2">
    <source>
        <dbReference type="Proteomes" id="UP001364695"/>
    </source>
</evidence>
<accession>A0ACC6P009</accession>
<comment type="caution">
    <text evidence="1">The sequence shown here is derived from an EMBL/GenBank/DDBJ whole genome shotgun (WGS) entry which is preliminary data.</text>
</comment>
<organism evidence="1 2">
    <name type="scientific">Amphibiibacter pelophylacis</name>
    <dbReference type="NCBI Taxonomy" id="1799477"/>
    <lineage>
        <taxon>Bacteria</taxon>
        <taxon>Pseudomonadati</taxon>
        <taxon>Pseudomonadota</taxon>
        <taxon>Betaproteobacteria</taxon>
        <taxon>Burkholderiales</taxon>
        <taxon>Sphaerotilaceae</taxon>
        <taxon>Amphibiibacter</taxon>
    </lineage>
</organism>
<dbReference type="EMBL" id="JAWDIE010000004">
    <property type="protein sequence ID" value="MEJ7137531.1"/>
    <property type="molecule type" value="Genomic_DNA"/>
</dbReference>